<sequence length="64" mass="7251">MLTHCYQLLSIACDNASPNNTTIMELVDLVLNFPGDANHTQCFAHISNLVAKHLTYHIRRQTKL</sequence>
<evidence type="ECO:0008006" key="3">
    <source>
        <dbReference type="Google" id="ProtNLM"/>
    </source>
</evidence>
<keyword evidence="2" id="KW-1185">Reference proteome</keyword>
<evidence type="ECO:0000313" key="2">
    <source>
        <dbReference type="Proteomes" id="UP000076532"/>
    </source>
</evidence>
<evidence type="ECO:0000313" key="1">
    <source>
        <dbReference type="EMBL" id="KZP11278.1"/>
    </source>
</evidence>
<dbReference type="OrthoDB" id="2748837at2759"/>
<dbReference type="Proteomes" id="UP000076532">
    <property type="component" value="Unassembled WGS sequence"/>
</dbReference>
<proteinExistence type="predicted"/>
<dbReference type="AlphaFoldDB" id="A0A166A606"/>
<protein>
    <recommendedName>
        <fullName evidence="3">MULE transposase domain-containing protein</fullName>
    </recommendedName>
</protein>
<organism evidence="1 2">
    <name type="scientific">Athelia psychrophila</name>
    <dbReference type="NCBI Taxonomy" id="1759441"/>
    <lineage>
        <taxon>Eukaryota</taxon>
        <taxon>Fungi</taxon>
        <taxon>Dikarya</taxon>
        <taxon>Basidiomycota</taxon>
        <taxon>Agaricomycotina</taxon>
        <taxon>Agaricomycetes</taxon>
        <taxon>Agaricomycetidae</taxon>
        <taxon>Atheliales</taxon>
        <taxon>Atheliaceae</taxon>
        <taxon>Athelia</taxon>
    </lineage>
</organism>
<name>A0A166A606_9AGAM</name>
<dbReference type="EMBL" id="KV417665">
    <property type="protein sequence ID" value="KZP11278.1"/>
    <property type="molecule type" value="Genomic_DNA"/>
</dbReference>
<accession>A0A166A606</accession>
<reference evidence="1 2" key="1">
    <citation type="journal article" date="2016" name="Mol. Biol. Evol.">
        <title>Comparative Genomics of Early-Diverging Mushroom-Forming Fungi Provides Insights into the Origins of Lignocellulose Decay Capabilities.</title>
        <authorList>
            <person name="Nagy L.G."/>
            <person name="Riley R."/>
            <person name="Tritt A."/>
            <person name="Adam C."/>
            <person name="Daum C."/>
            <person name="Floudas D."/>
            <person name="Sun H."/>
            <person name="Yadav J.S."/>
            <person name="Pangilinan J."/>
            <person name="Larsson K.H."/>
            <person name="Matsuura K."/>
            <person name="Barry K."/>
            <person name="Labutti K."/>
            <person name="Kuo R."/>
            <person name="Ohm R.A."/>
            <person name="Bhattacharya S.S."/>
            <person name="Shirouzu T."/>
            <person name="Yoshinaga Y."/>
            <person name="Martin F.M."/>
            <person name="Grigoriev I.V."/>
            <person name="Hibbett D.S."/>
        </authorList>
    </citation>
    <scope>NUCLEOTIDE SEQUENCE [LARGE SCALE GENOMIC DNA]</scope>
    <source>
        <strain evidence="1 2">CBS 109695</strain>
    </source>
</reference>
<gene>
    <name evidence="1" type="ORF">FIBSPDRAFT_756940</name>
</gene>